<evidence type="ECO:0000313" key="2">
    <source>
        <dbReference type="Proteomes" id="UP000526184"/>
    </source>
</evidence>
<comment type="caution">
    <text evidence="1">The sequence shown here is derived from an EMBL/GenBank/DDBJ whole genome shotgun (WGS) entry which is preliminary data.</text>
</comment>
<name>A0A7Z0TA62_9FUSO</name>
<dbReference type="EMBL" id="JABMKT010000009">
    <property type="protein sequence ID" value="NYV27695.1"/>
    <property type="molecule type" value="Genomic_DNA"/>
</dbReference>
<evidence type="ECO:0000313" key="1">
    <source>
        <dbReference type="EMBL" id="NYV27695.1"/>
    </source>
</evidence>
<keyword evidence="2" id="KW-1185">Reference proteome</keyword>
<organism evidence="1 2">
    <name type="scientific">Streptobacillus felis</name>
    <dbReference type="NCBI Taxonomy" id="1384509"/>
    <lineage>
        <taxon>Bacteria</taxon>
        <taxon>Fusobacteriati</taxon>
        <taxon>Fusobacteriota</taxon>
        <taxon>Fusobacteriia</taxon>
        <taxon>Fusobacteriales</taxon>
        <taxon>Leptotrichiaceae</taxon>
        <taxon>Streptobacillus</taxon>
    </lineage>
</organism>
<evidence type="ECO:0008006" key="3">
    <source>
        <dbReference type="Google" id="ProtNLM"/>
    </source>
</evidence>
<dbReference type="RefSeq" id="WP_067322491.1">
    <property type="nucleotide sequence ID" value="NZ_CBCRWS010000009.1"/>
</dbReference>
<protein>
    <recommendedName>
        <fullName evidence="3">HMA domain-containing protein</fullName>
    </recommendedName>
</protein>
<reference evidence="1 2" key="1">
    <citation type="submission" date="2020-05" db="EMBL/GenBank/DDBJ databases">
        <title>Streptobacillus felis strain LHL191014123.</title>
        <authorList>
            <person name="Fawzy A."/>
            <person name="Rau J."/>
            <person name="Risse K."/>
            <person name="Schauerte N."/>
            <person name="Geiger C."/>
            <person name="Blom J."/>
            <person name="Imirzalioglu C."/>
            <person name="Falgenhauer J."/>
            <person name="Bach A."/>
            <person name="Herden C."/>
            <person name="Eisenberg T."/>
        </authorList>
    </citation>
    <scope>NUCLEOTIDE SEQUENCE [LARGE SCALE GENOMIC DNA]</scope>
    <source>
        <strain evidence="1 2">LHL191014123</strain>
    </source>
</reference>
<dbReference type="OrthoDB" id="95570at2"/>
<proteinExistence type="predicted"/>
<dbReference type="AlphaFoldDB" id="A0A7Z0TA62"/>
<accession>A0A7Z0TA62</accession>
<gene>
    <name evidence="1" type="ORF">HP397_02485</name>
</gene>
<sequence>MKKKITLENFNEVKQVKQISTILLGLPEVDDLEADLDNNSITLSLNTVTSNEMIKYFVKSANFNVVDIKDVE</sequence>
<dbReference type="Proteomes" id="UP000526184">
    <property type="component" value="Unassembled WGS sequence"/>
</dbReference>